<feature type="active site" evidence="3">
    <location>
        <position position="192"/>
    </location>
</feature>
<dbReference type="AlphaFoldDB" id="A0A518K9J7"/>
<evidence type="ECO:0000259" key="4">
    <source>
        <dbReference type="Pfam" id="PF03446"/>
    </source>
</evidence>
<dbReference type="SUPFAM" id="SSF51735">
    <property type="entry name" value="NAD(P)-binding Rossmann-fold domains"/>
    <property type="match status" value="1"/>
</dbReference>
<dbReference type="PIRSF" id="PIRSF000103">
    <property type="entry name" value="HIBADH"/>
    <property type="match status" value="1"/>
</dbReference>
<accession>A0A518K9J7</accession>
<feature type="domain" description="6-phosphogluconate dehydrogenase NADP-binding" evidence="4">
    <location>
        <begin position="31"/>
        <end position="183"/>
    </location>
</feature>
<dbReference type="Pfam" id="PF03446">
    <property type="entry name" value="NAD_binding_2"/>
    <property type="match status" value="1"/>
</dbReference>
<dbReference type="GO" id="GO:0050661">
    <property type="term" value="F:NADP binding"/>
    <property type="evidence" value="ECO:0007669"/>
    <property type="project" value="InterPro"/>
</dbReference>
<sequence length="312" mass="33364">MGLGRSLCETRGLLLLFPWNPPVTLSSPPPIGVVGLGLLGSALCERLLDAGRPVRCWNRTRDKAEPLLERGAVWSNNPLAECDEVVVCLYTSDVVRETFEAMAEGVHAGQLIVDATTGGVEDARRIGGWLAERGAAYLETPIAASSEQTRRGEAVAFVGGPHRDFDCAAPLLADLVAQAHYVGEWGAAASFKLVNNLILGLNRAALAEGLALAERLGLDLAQTLAVLRQSNSYSGVMDTKGDKMAARDYATQAKLTQHAKDVRIFVAEARRRELELPMSATHLALLEAGEHAGLADADNCAIFEVISRGMKP</sequence>
<organism evidence="6 7">
    <name type="scientific">Botrimarina mediterranea</name>
    <dbReference type="NCBI Taxonomy" id="2528022"/>
    <lineage>
        <taxon>Bacteria</taxon>
        <taxon>Pseudomonadati</taxon>
        <taxon>Planctomycetota</taxon>
        <taxon>Planctomycetia</taxon>
        <taxon>Pirellulales</taxon>
        <taxon>Lacipirellulaceae</taxon>
        <taxon>Botrimarina</taxon>
    </lineage>
</organism>
<dbReference type="EMBL" id="CP036349">
    <property type="protein sequence ID" value="QDV74461.1"/>
    <property type="molecule type" value="Genomic_DNA"/>
</dbReference>
<dbReference type="PANTHER" id="PTHR43060:SF15">
    <property type="entry name" value="3-HYDROXYISOBUTYRATE DEHYDROGENASE-LIKE 1, MITOCHONDRIAL-RELATED"/>
    <property type="match status" value="1"/>
</dbReference>
<keyword evidence="2" id="KW-0520">NAD</keyword>
<evidence type="ECO:0000313" key="7">
    <source>
        <dbReference type="Proteomes" id="UP000316426"/>
    </source>
</evidence>
<dbReference type="InterPro" id="IPR008927">
    <property type="entry name" value="6-PGluconate_DH-like_C_sf"/>
</dbReference>
<dbReference type="EC" id="1.1.1.60" evidence="6"/>
<dbReference type="Proteomes" id="UP000316426">
    <property type="component" value="Chromosome"/>
</dbReference>
<feature type="domain" description="3-hydroxyisobutyrate dehydrogenase-like NAD-binding" evidence="5">
    <location>
        <begin position="186"/>
        <end position="305"/>
    </location>
</feature>
<dbReference type="Gene3D" id="1.10.1040.10">
    <property type="entry name" value="N-(1-d-carboxylethyl)-l-norvaline Dehydrogenase, domain 2"/>
    <property type="match status" value="1"/>
</dbReference>
<evidence type="ECO:0000259" key="5">
    <source>
        <dbReference type="Pfam" id="PF14833"/>
    </source>
</evidence>
<dbReference type="InterPro" id="IPR029154">
    <property type="entry name" value="HIBADH-like_NADP-bd"/>
</dbReference>
<name>A0A518K9J7_9BACT</name>
<dbReference type="SUPFAM" id="SSF48179">
    <property type="entry name" value="6-phosphogluconate dehydrogenase C-terminal domain-like"/>
    <property type="match status" value="1"/>
</dbReference>
<evidence type="ECO:0000256" key="2">
    <source>
        <dbReference type="ARBA" id="ARBA00023027"/>
    </source>
</evidence>
<dbReference type="Gene3D" id="3.40.50.720">
    <property type="entry name" value="NAD(P)-binding Rossmann-like Domain"/>
    <property type="match status" value="1"/>
</dbReference>
<dbReference type="InterPro" id="IPR036291">
    <property type="entry name" value="NAD(P)-bd_dom_sf"/>
</dbReference>
<dbReference type="KEGG" id="bmei:Spa11_26640"/>
<reference evidence="6 7" key="1">
    <citation type="submission" date="2019-02" db="EMBL/GenBank/DDBJ databases">
        <title>Deep-cultivation of Planctomycetes and their phenomic and genomic characterization uncovers novel biology.</title>
        <authorList>
            <person name="Wiegand S."/>
            <person name="Jogler M."/>
            <person name="Boedeker C."/>
            <person name="Pinto D."/>
            <person name="Vollmers J."/>
            <person name="Rivas-Marin E."/>
            <person name="Kohn T."/>
            <person name="Peeters S.H."/>
            <person name="Heuer A."/>
            <person name="Rast P."/>
            <person name="Oberbeckmann S."/>
            <person name="Bunk B."/>
            <person name="Jeske O."/>
            <person name="Meyerdierks A."/>
            <person name="Storesund J.E."/>
            <person name="Kallscheuer N."/>
            <person name="Luecker S."/>
            <person name="Lage O.M."/>
            <person name="Pohl T."/>
            <person name="Merkel B.J."/>
            <person name="Hornburger P."/>
            <person name="Mueller R.-W."/>
            <person name="Bruemmer F."/>
            <person name="Labrenz M."/>
            <person name="Spormann A.M."/>
            <person name="Op den Camp H."/>
            <person name="Overmann J."/>
            <person name="Amann R."/>
            <person name="Jetten M.S.M."/>
            <person name="Mascher T."/>
            <person name="Medema M.H."/>
            <person name="Devos D.P."/>
            <person name="Kaster A.-K."/>
            <person name="Ovreas L."/>
            <person name="Rohde M."/>
            <person name="Galperin M.Y."/>
            <person name="Jogler C."/>
        </authorList>
    </citation>
    <scope>NUCLEOTIDE SEQUENCE [LARGE SCALE GENOMIC DNA]</scope>
    <source>
        <strain evidence="6 7">Spa11</strain>
    </source>
</reference>
<dbReference type="InterPro" id="IPR013328">
    <property type="entry name" value="6PGD_dom2"/>
</dbReference>
<dbReference type="PANTHER" id="PTHR43060">
    <property type="entry name" value="3-HYDROXYISOBUTYRATE DEHYDROGENASE-LIKE 1, MITOCHONDRIAL-RELATED"/>
    <property type="match status" value="1"/>
</dbReference>
<dbReference type="GO" id="GO:0051287">
    <property type="term" value="F:NAD binding"/>
    <property type="evidence" value="ECO:0007669"/>
    <property type="project" value="InterPro"/>
</dbReference>
<dbReference type="InterPro" id="IPR006115">
    <property type="entry name" value="6PGDH_NADP-bd"/>
</dbReference>
<dbReference type="Pfam" id="PF14833">
    <property type="entry name" value="NAD_binding_11"/>
    <property type="match status" value="1"/>
</dbReference>
<keyword evidence="7" id="KW-1185">Reference proteome</keyword>
<evidence type="ECO:0000313" key="6">
    <source>
        <dbReference type="EMBL" id="QDV74461.1"/>
    </source>
</evidence>
<proteinExistence type="predicted"/>
<dbReference type="InterPro" id="IPR015815">
    <property type="entry name" value="HIBADH-related"/>
</dbReference>
<dbReference type="GO" id="GO:0008679">
    <property type="term" value="F:2-hydroxy-3-oxopropionate reductase activity"/>
    <property type="evidence" value="ECO:0007669"/>
    <property type="project" value="UniProtKB-EC"/>
</dbReference>
<keyword evidence="1 6" id="KW-0560">Oxidoreductase</keyword>
<evidence type="ECO:0000256" key="3">
    <source>
        <dbReference type="PIRSR" id="PIRSR000103-1"/>
    </source>
</evidence>
<protein>
    <submittedName>
        <fullName evidence="6">2-hydroxy-3-oxopropionate reductase</fullName>
        <ecNumber evidence="6">1.1.1.60</ecNumber>
    </submittedName>
</protein>
<gene>
    <name evidence="6" type="primary">garR</name>
    <name evidence="6" type="ORF">Spa11_26640</name>
</gene>
<evidence type="ECO:0000256" key="1">
    <source>
        <dbReference type="ARBA" id="ARBA00023002"/>
    </source>
</evidence>